<keyword evidence="2" id="KW-0472">Membrane</keyword>
<keyword evidence="4" id="KW-0808">Transferase</keyword>
<name>A0A544TBL3_9BACI</name>
<reference evidence="4 5" key="1">
    <citation type="submission" date="2019-05" db="EMBL/GenBank/DDBJ databases">
        <title>Psychrobacillus vulpis sp. nov., a new species isolated from feces of a red fox that inhabits in The Tablas de Daimiel Natural Park, Albacete, Spain.</title>
        <authorList>
            <person name="Rodriguez M."/>
            <person name="Reina J.C."/>
            <person name="Bejar V."/>
            <person name="Llamas I."/>
        </authorList>
    </citation>
    <scope>NUCLEOTIDE SEQUENCE [LARGE SCALE GENOMIC DNA]</scope>
    <source>
        <strain evidence="4 5">NEAU-3TGS17</strain>
    </source>
</reference>
<feature type="transmembrane region" description="Helical" evidence="2">
    <location>
        <begin position="12"/>
        <end position="35"/>
    </location>
</feature>
<evidence type="ECO:0000313" key="4">
    <source>
        <dbReference type="EMBL" id="TQR14860.1"/>
    </source>
</evidence>
<feature type="domain" description="Bacterial sugar transferase" evidence="3">
    <location>
        <begin position="9"/>
        <end position="191"/>
    </location>
</feature>
<evidence type="ECO:0000256" key="1">
    <source>
        <dbReference type="ARBA" id="ARBA00006464"/>
    </source>
</evidence>
<keyword evidence="2" id="KW-1133">Transmembrane helix</keyword>
<dbReference type="EMBL" id="VDGH01000003">
    <property type="protein sequence ID" value="TQR14860.1"/>
    <property type="molecule type" value="Genomic_DNA"/>
</dbReference>
<dbReference type="Pfam" id="PF02397">
    <property type="entry name" value="Bac_transf"/>
    <property type="match status" value="1"/>
</dbReference>
<evidence type="ECO:0000259" key="3">
    <source>
        <dbReference type="Pfam" id="PF02397"/>
    </source>
</evidence>
<proteinExistence type="inferred from homology"/>
<keyword evidence="5" id="KW-1185">Reference proteome</keyword>
<comment type="similarity">
    <text evidence="1">Belongs to the bacterial sugar transferase family.</text>
</comment>
<comment type="caution">
    <text evidence="4">The sequence shown here is derived from an EMBL/GenBank/DDBJ whole genome shotgun (WGS) entry which is preliminary data.</text>
</comment>
<sequence length="211" mass="24473">MRILNLFIKRIVDFFGSLIGVIIISPILILIAMSIKLTSKGPVFFKQERLGKNGMVFKIFKFRTMVVNAENLGSGLFVKTEKDNRITKVGKLLRATSLDELPQLLNVLIGEMSLVGPRPPVPHHPYKHEDYNDFQRKRFEMKPGMTGLTQVTVRNSVSWDERIPIDVEYIERFNIWLDVKILFMTILKIFKRESIYTHYNIKNSKKSSSIK</sequence>
<dbReference type="InterPro" id="IPR003362">
    <property type="entry name" value="Bact_transf"/>
</dbReference>
<dbReference type="PANTHER" id="PTHR30576:SF0">
    <property type="entry name" value="UNDECAPRENYL-PHOSPHATE N-ACETYLGALACTOSAMINYL 1-PHOSPHATE TRANSFERASE-RELATED"/>
    <property type="match status" value="1"/>
</dbReference>
<keyword evidence="2" id="KW-0812">Transmembrane</keyword>
<evidence type="ECO:0000313" key="5">
    <source>
        <dbReference type="Proteomes" id="UP000317316"/>
    </source>
</evidence>
<evidence type="ECO:0000256" key="2">
    <source>
        <dbReference type="SAM" id="Phobius"/>
    </source>
</evidence>
<dbReference type="PANTHER" id="PTHR30576">
    <property type="entry name" value="COLANIC BIOSYNTHESIS UDP-GLUCOSE LIPID CARRIER TRANSFERASE"/>
    <property type="match status" value="1"/>
</dbReference>
<protein>
    <submittedName>
        <fullName evidence="4">Sugar transferase</fullName>
    </submittedName>
</protein>
<accession>A0A544TBL3</accession>
<dbReference type="AlphaFoldDB" id="A0A544TBL3"/>
<dbReference type="OrthoDB" id="9808602at2"/>
<dbReference type="GO" id="GO:0016780">
    <property type="term" value="F:phosphotransferase activity, for other substituted phosphate groups"/>
    <property type="evidence" value="ECO:0007669"/>
    <property type="project" value="TreeGrafter"/>
</dbReference>
<gene>
    <name evidence="4" type="ORF">FG382_05180</name>
</gene>
<organism evidence="4 5">
    <name type="scientific">Psychrobacillus lasiicapitis</name>
    <dbReference type="NCBI Taxonomy" id="1636719"/>
    <lineage>
        <taxon>Bacteria</taxon>
        <taxon>Bacillati</taxon>
        <taxon>Bacillota</taxon>
        <taxon>Bacilli</taxon>
        <taxon>Bacillales</taxon>
        <taxon>Bacillaceae</taxon>
        <taxon>Psychrobacillus</taxon>
    </lineage>
</organism>
<dbReference type="RefSeq" id="WP_142537839.1">
    <property type="nucleotide sequence ID" value="NZ_BMIE01000001.1"/>
</dbReference>
<dbReference type="Proteomes" id="UP000317316">
    <property type="component" value="Unassembled WGS sequence"/>
</dbReference>